<gene>
    <name evidence="8" type="primary">ycnJ</name>
    <name evidence="7" type="ORF">GCM10007183_09530</name>
    <name evidence="8" type="ORF">SAMEA4412661_01881</name>
</gene>
<dbReference type="SUPFAM" id="SSF81296">
    <property type="entry name" value="E set domains"/>
    <property type="match status" value="1"/>
</dbReference>
<dbReference type="Gene3D" id="2.60.40.1220">
    <property type="match status" value="1"/>
</dbReference>
<keyword evidence="3" id="KW-0732">Signal</keyword>
<dbReference type="KEGG" id="smus:C7J88_06045"/>
<dbReference type="OrthoDB" id="2353937at2"/>
<evidence type="ECO:0000313" key="8">
    <source>
        <dbReference type="EMBL" id="SNW04170.1"/>
    </source>
</evidence>
<evidence type="ECO:0000313" key="7">
    <source>
        <dbReference type="EMBL" id="GGA87460.1"/>
    </source>
</evidence>
<dbReference type="GO" id="GO:0006825">
    <property type="term" value="P:copper ion transport"/>
    <property type="evidence" value="ECO:0007669"/>
    <property type="project" value="InterPro"/>
</dbReference>
<dbReference type="InterPro" id="IPR014756">
    <property type="entry name" value="Ig_E-set"/>
</dbReference>
<accession>A0A240C890</accession>
<dbReference type="Proteomes" id="UP000652995">
    <property type="component" value="Unassembled WGS sequence"/>
</dbReference>
<dbReference type="Pfam" id="PF04234">
    <property type="entry name" value="CopC"/>
    <property type="match status" value="1"/>
</dbReference>
<keyword evidence="5" id="KW-0812">Transmembrane</keyword>
<feature type="transmembrane region" description="Helical" evidence="5">
    <location>
        <begin position="324"/>
        <end position="348"/>
    </location>
</feature>
<dbReference type="GO" id="GO:0046688">
    <property type="term" value="P:response to copper ion"/>
    <property type="evidence" value="ECO:0007669"/>
    <property type="project" value="InterPro"/>
</dbReference>
<evidence type="ECO:0000256" key="2">
    <source>
        <dbReference type="ARBA" id="ARBA00022723"/>
    </source>
</evidence>
<proteinExistence type="predicted"/>
<dbReference type="EMBL" id="LT906464">
    <property type="protein sequence ID" value="SNW04170.1"/>
    <property type="molecule type" value="Genomic_DNA"/>
</dbReference>
<feature type="domain" description="CopC" evidence="6">
    <location>
        <begin position="31"/>
        <end position="125"/>
    </location>
</feature>
<keyword evidence="5" id="KW-0472">Membrane</keyword>
<reference evidence="7" key="4">
    <citation type="submission" date="2024-05" db="EMBL/GenBank/DDBJ databases">
        <authorList>
            <person name="Sun Q."/>
            <person name="Sedlacek I."/>
        </authorList>
    </citation>
    <scope>NUCLEOTIDE SEQUENCE</scope>
    <source>
        <strain evidence="7">CCM 4175</strain>
    </source>
</reference>
<comment type="subcellular location">
    <subcellularLocation>
        <location evidence="1">Cell envelope</location>
    </subcellularLocation>
</comment>
<dbReference type="Proteomes" id="UP000243706">
    <property type="component" value="Chromosome 1"/>
</dbReference>
<reference evidence="10" key="3">
    <citation type="journal article" date="2019" name="Int. J. Syst. Evol. Microbiol.">
        <title>The Global Catalogue of Microorganisms (GCM) 10K type strain sequencing project: providing services to taxonomists for standard genome sequencing and annotation.</title>
        <authorList>
            <consortium name="The Broad Institute Genomics Platform"/>
            <consortium name="The Broad Institute Genome Sequencing Center for Infectious Disease"/>
            <person name="Wu L."/>
            <person name="Ma J."/>
        </authorList>
    </citation>
    <scope>NUCLEOTIDE SEQUENCE [LARGE SCALE GENOMIC DNA]</scope>
    <source>
        <strain evidence="10">CCM 4175</strain>
    </source>
</reference>
<dbReference type="RefSeq" id="WP_095117737.1">
    <property type="nucleotide sequence ID" value="NZ_BMCB01000004.1"/>
</dbReference>
<dbReference type="InterPro" id="IPR032694">
    <property type="entry name" value="CopC/D"/>
</dbReference>
<dbReference type="EMBL" id="BMCB01000004">
    <property type="protein sequence ID" value="GGA87460.1"/>
    <property type="molecule type" value="Genomic_DNA"/>
</dbReference>
<evidence type="ECO:0000256" key="3">
    <source>
        <dbReference type="ARBA" id="ARBA00022729"/>
    </source>
</evidence>
<feature type="transmembrane region" description="Helical" evidence="5">
    <location>
        <begin position="283"/>
        <end position="303"/>
    </location>
</feature>
<evidence type="ECO:0000256" key="5">
    <source>
        <dbReference type="SAM" id="Phobius"/>
    </source>
</evidence>
<keyword evidence="2" id="KW-0479">Metal-binding</keyword>
<feature type="transmembrane region" description="Helical" evidence="5">
    <location>
        <begin position="9"/>
        <end position="27"/>
    </location>
</feature>
<dbReference type="GO" id="GO:0042597">
    <property type="term" value="C:periplasmic space"/>
    <property type="evidence" value="ECO:0007669"/>
    <property type="project" value="InterPro"/>
</dbReference>
<reference evidence="7" key="1">
    <citation type="journal article" date="2014" name="Int. J. Syst. Evol. Microbiol.">
        <title>Complete genome of a new Firmicutes species belonging to the dominant human colonic microbiota ('Ruminococcus bicirculans') reveals two chromosomes and a selective capacity to utilize plant glucans.</title>
        <authorList>
            <consortium name="NISC Comparative Sequencing Program"/>
            <person name="Wegmann U."/>
            <person name="Louis P."/>
            <person name="Goesmann A."/>
            <person name="Henrissat B."/>
            <person name="Duncan S.H."/>
            <person name="Flint H.J."/>
        </authorList>
    </citation>
    <scope>NUCLEOTIDE SEQUENCE</scope>
    <source>
        <strain evidence="7">CCM 4175</strain>
    </source>
</reference>
<keyword evidence="10" id="KW-1185">Reference proteome</keyword>
<sequence length="415" mass="46857">MSIARRTGLLWWILIAMIFVLGGYFNVASAHVSLENYQPMQDEVVSNAPDEIKLKFSDPVNVRYTELQLYNDKGHQVEQLHSDQTGYSDTVTFRTQQHDEGTYAVKWRAVSPDGHEVSGHYQFSIGTQTAKHIDMSKPFYVDAYWWLGVLRFVMQGSVLLLTGLYIVNRIMAQASAPTFDILPKYRSIAWILVMLIGATSLVYLMTLSSNAIQQLLRLDLSTWTSFPFLLAMVALMITVILFSLRQMEPIWYHAMPILILISLASSGHVWAQDVPLYALLLRTLHLAGIAVWLGSFVYLYAYIQSHQQHSYVLILRDVLLKTNIGAVIIIIVTGLLMSIDATSIQAIVTQQTTYSILWLTKISLTIVLMGLGAVQTFWAMNKKRKIHQPMLYFEILIGVLLILAGVIMSQIAAPL</sequence>
<dbReference type="InterPro" id="IPR007348">
    <property type="entry name" value="CopC_dom"/>
</dbReference>
<evidence type="ECO:0000256" key="4">
    <source>
        <dbReference type="ARBA" id="ARBA00023008"/>
    </source>
</evidence>
<dbReference type="InterPro" id="IPR014755">
    <property type="entry name" value="Cu-Rt/internalin_Ig-like"/>
</dbReference>
<dbReference type="AlphaFoldDB" id="A0A240C890"/>
<feature type="transmembrane region" description="Helical" evidence="5">
    <location>
        <begin position="144"/>
        <end position="167"/>
    </location>
</feature>
<feature type="transmembrane region" description="Helical" evidence="5">
    <location>
        <begin position="251"/>
        <end position="271"/>
    </location>
</feature>
<keyword evidence="5" id="KW-1133">Transmembrane helix</keyword>
<evidence type="ECO:0000313" key="9">
    <source>
        <dbReference type="Proteomes" id="UP000243706"/>
    </source>
</evidence>
<feature type="transmembrane region" description="Helical" evidence="5">
    <location>
        <begin position="188"/>
        <end position="206"/>
    </location>
</feature>
<dbReference type="PANTHER" id="PTHR34820:SF4">
    <property type="entry name" value="INNER MEMBRANE PROTEIN YEBZ"/>
    <property type="match status" value="1"/>
</dbReference>
<evidence type="ECO:0000256" key="1">
    <source>
        <dbReference type="ARBA" id="ARBA00004196"/>
    </source>
</evidence>
<dbReference type="GO" id="GO:0005886">
    <property type="term" value="C:plasma membrane"/>
    <property type="evidence" value="ECO:0007669"/>
    <property type="project" value="TreeGrafter"/>
</dbReference>
<name>A0A240C890_9STAP</name>
<feature type="transmembrane region" description="Helical" evidence="5">
    <location>
        <begin position="354"/>
        <end position="379"/>
    </location>
</feature>
<feature type="transmembrane region" description="Helical" evidence="5">
    <location>
        <begin position="226"/>
        <end position="244"/>
    </location>
</feature>
<evidence type="ECO:0000259" key="6">
    <source>
        <dbReference type="Pfam" id="PF04234"/>
    </source>
</evidence>
<keyword evidence="4" id="KW-0186">Copper</keyword>
<dbReference type="PANTHER" id="PTHR34820">
    <property type="entry name" value="INNER MEMBRANE PROTEIN YEBZ"/>
    <property type="match status" value="1"/>
</dbReference>
<dbReference type="GO" id="GO:0005507">
    <property type="term" value="F:copper ion binding"/>
    <property type="evidence" value="ECO:0007669"/>
    <property type="project" value="InterPro"/>
</dbReference>
<evidence type="ECO:0000313" key="10">
    <source>
        <dbReference type="Proteomes" id="UP000652995"/>
    </source>
</evidence>
<reference evidence="8 9" key="2">
    <citation type="submission" date="2017-06" db="EMBL/GenBank/DDBJ databases">
        <authorList>
            <consortium name="Pathogen Informatics"/>
        </authorList>
    </citation>
    <scope>NUCLEOTIDE SEQUENCE [LARGE SCALE GENOMIC DNA]</scope>
    <source>
        <strain evidence="8 9">NCTC13833</strain>
    </source>
</reference>
<organism evidence="8 9">
    <name type="scientific">Staphylococcus muscae</name>
    <dbReference type="NCBI Taxonomy" id="1294"/>
    <lineage>
        <taxon>Bacteria</taxon>
        <taxon>Bacillati</taxon>
        <taxon>Bacillota</taxon>
        <taxon>Bacilli</taxon>
        <taxon>Bacillales</taxon>
        <taxon>Staphylococcaceae</taxon>
        <taxon>Staphylococcus</taxon>
    </lineage>
</organism>
<feature type="transmembrane region" description="Helical" evidence="5">
    <location>
        <begin position="391"/>
        <end position="413"/>
    </location>
</feature>
<dbReference type="GO" id="GO:0030313">
    <property type="term" value="C:cell envelope"/>
    <property type="evidence" value="ECO:0007669"/>
    <property type="project" value="UniProtKB-SubCell"/>
</dbReference>
<protein>
    <submittedName>
        <fullName evidence="8">Copper export proteins</fullName>
    </submittedName>
</protein>